<evidence type="ECO:0000313" key="1">
    <source>
        <dbReference type="EMBL" id="MBP1950899.1"/>
    </source>
</evidence>
<name>A0ABS4HJJ3_9BACI</name>
<evidence type="ECO:0000313" key="2">
    <source>
        <dbReference type="Proteomes" id="UP001519328"/>
    </source>
</evidence>
<dbReference type="EMBL" id="JAGGKK010000035">
    <property type="protein sequence ID" value="MBP1950899.1"/>
    <property type="molecule type" value="Genomic_DNA"/>
</dbReference>
<sequence length="70" mass="8293">MMYVIITIIVIAVVLLVLSFFMNDKFDELESELEQFSISTMQDNYQMKKKIKILEEELLTDDFSNDNLHN</sequence>
<dbReference type="Proteomes" id="UP001519328">
    <property type="component" value="Unassembled WGS sequence"/>
</dbReference>
<gene>
    <name evidence="1" type="ORF">J2Z82_003871</name>
</gene>
<accession>A0ABS4HJJ3</accession>
<keyword evidence="2" id="KW-1185">Reference proteome</keyword>
<reference evidence="1 2" key="1">
    <citation type="submission" date="2021-03" db="EMBL/GenBank/DDBJ databases">
        <title>Genomic Encyclopedia of Type Strains, Phase IV (KMG-IV): sequencing the most valuable type-strain genomes for metagenomic binning, comparative biology and taxonomic classification.</title>
        <authorList>
            <person name="Goeker M."/>
        </authorList>
    </citation>
    <scope>NUCLEOTIDE SEQUENCE [LARGE SCALE GENOMIC DNA]</scope>
    <source>
        <strain evidence="1 2">DSM 21085</strain>
    </source>
</reference>
<protein>
    <submittedName>
        <fullName evidence="1">Amino acid permease</fullName>
    </submittedName>
</protein>
<proteinExistence type="predicted"/>
<dbReference type="RefSeq" id="WP_209482346.1">
    <property type="nucleotide sequence ID" value="NZ_JAGGKK010000035.1"/>
</dbReference>
<organism evidence="1 2">
    <name type="scientific">Virgibacillus litoralis</name>
    <dbReference type="NCBI Taxonomy" id="578221"/>
    <lineage>
        <taxon>Bacteria</taxon>
        <taxon>Bacillati</taxon>
        <taxon>Bacillota</taxon>
        <taxon>Bacilli</taxon>
        <taxon>Bacillales</taxon>
        <taxon>Bacillaceae</taxon>
        <taxon>Virgibacillus</taxon>
    </lineage>
</organism>
<comment type="caution">
    <text evidence="1">The sequence shown here is derived from an EMBL/GenBank/DDBJ whole genome shotgun (WGS) entry which is preliminary data.</text>
</comment>